<comment type="caution">
    <text evidence="24">The sequence shown here is derived from an EMBL/GenBank/DDBJ whole genome shotgun (WGS) entry which is preliminary data.</text>
</comment>
<dbReference type="EC" id="2.7.13.3" evidence="5"/>
<evidence type="ECO:0000259" key="23">
    <source>
        <dbReference type="PROSITE" id="PS50109"/>
    </source>
</evidence>
<keyword evidence="14 22" id="KW-1133">Transmembrane helix</keyword>
<dbReference type="InterPro" id="IPR004358">
    <property type="entry name" value="Sig_transdc_His_kin-like_C"/>
</dbReference>
<evidence type="ECO:0000256" key="22">
    <source>
        <dbReference type="SAM" id="Phobius"/>
    </source>
</evidence>
<keyword evidence="10" id="KW-0808">Transferase</keyword>
<proteinExistence type="predicted"/>
<evidence type="ECO:0000256" key="10">
    <source>
        <dbReference type="ARBA" id="ARBA00022679"/>
    </source>
</evidence>
<evidence type="ECO:0000256" key="4">
    <source>
        <dbReference type="ARBA" id="ARBA00004651"/>
    </source>
</evidence>
<feature type="domain" description="Histidine kinase" evidence="23">
    <location>
        <begin position="386"/>
        <end position="473"/>
    </location>
</feature>
<keyword evidence="13 24" id="KW-0418">Kinase</keyword>
<evidence type="ECO:0000256" key="1">
    <source>
        <dbReference type="ARBA" id="ARBA00000085"/>
    </source>
</evidence>
<keyword evidence="12" id="KW-0479">Metal-binding</keyword>
<dbReference type="Proteomes" id="UP000010729">
    <property type="component" value="Unassembled WGS sequence"/>
</dbReference>
<gene>
    <name evidence="24" type="ORF">D477_020223</name>
</gene>
<dbReference type="GO" id="GO:0005886">
    <property type="term" value="C:plasma membrane"/>
    <property type="evidence" value="ECO:0007669"/>
    <property type="project" value="UniProtKB-SubCell"/>
</dbReference>
<feature type="transmembrane region" description="Helical" evidence="22">
    <location>
        <begin position="61"/>
        <end position="84"/>
    </location>
</feature>
<evidence type="ECO:0000256" key="17">
    <source>
        <dbReference type="ARBA" id="ARBA00023014"/>
    </source>
</evidence>
<evidence type="ECO:0000256" key="6">
    <source>
        <dbReference type="ARBA" id="ARBA00017322"/>
    </source>
</evidence>
<evidence type="ECO:0000256" key="20">
    <source>
        <dbReference type="ARBA" id="ARBA00030800"/>
    </source>
</evidence>
<dbReference type="CDD" id="cd16917">
    <property type="entry name" value="HATPase_UhpB-NarQ-NarX-like"/>
    <property type="match status" value="1"/>
</dbReference>
<dbReference type="Pfam" id="PF07730">
    <property type="entry name" value="HisKA_3"/>
    <property type="match status" value="1"/>
</dbReference>
<dbReference type="Pfam" id="PF02518">
    <property type="entry name" value="HATPase_c"/>
    <property type="match status" value="1"/>
</dbReference>
<dbReference type="InterPro" id="IPR050482">
    <property type="entry name" value="Sensor_HK_TwoCompSys"/>
</dbReference>
<evidence type="ECO:0000256" key="14">
    <source>
        <dbReference type="ARBA" id="ARBA00022989"/>
    </source>
</evidence>
<comment type="cofactor">
    <cofactor evidence="2">
        <name>[4Fe-4S] cluster</name>
        <dbReference type="ChEBI" id="CHEBI:49883"/>
    </cofactor>
</comment>
<dbReference type="InterPro" id="IPR011712">
    <property type="entry name" value="Sig_transdc_His_kin_sub3_dim/P"/>
</dbReference>
<dbReference type="PRINTS" id="PR00344">
    <property type="entry name" value="BCTRLSENSOR"/>
</dbReference>
<sequence>MTSVDIRPPRHRDDRERPAGGRTEHAARRLRDLYRRGLIRRVDSAAGGSDRSELRRAMRRFVLSTLAALLIIVVPVVVGARAIARDQALDHAIQRTQGTADFAVGPFVTDHLVERHPDDVARMDRLLAPRFDRNDIERIKIWSQDGTILYSDQHSLIGQNFGLPPGAGELLAGSRGFAHFEEQSGSENELEADAGKLVEVYVGTNDAEGEPIIFEVYYTADQVEADERGMMLGLLPPILGALAVLQLIQLVPALRMAQRFQRDNATKRALLQQAIDASDVERQRLARDLHDEVIQDLSGLAYSLESYELQDRPPGHDFLSRTRMLVQDNISNLRGITTELYPPDLAALGLAGALERLGDPVRARQMAWSLRIHGAPDVDEQQAALLYRAAREAVSNAVKHAKASLVSVSLTCTAGCLELAVYDDGEGFTPDAAERPGHFGLQILQDTVQAAGGTLSLRSAPGQGTEVMVQLPA</sequence>
<keyword evidence="7" id="KW-1003">Cell membrane</keyword>
<dbReference type="PANTHER" id="PTHR24421">
    <property type="entry name" value="NITRATE/NITRITE SENSOR PROTEIN NARX-RELATED"/>
    <property type="match status" value="1"/>
</dbReference>
<evidence type="ECO:0000256" key="13">
    <source>
        <dbReference type="ARBA" id="ARBA00022777"/>
    </source>
</evidence>
<evidence type="ECO:0000256" key="19">
    <source>
        <dbReference type="ARBA" id="ARBA00024827"/>
    </source>
</evidence>
<keyword evidence="8" id="KW-0004">4Fe-4S</keyword>
<evidence type="ECO:0000256" key="3">
    <source>
        <dbReference type="ARBA" id="ARBA00004496"/>
    </source>
</evidence>
<dbReference type="InterPro" id="IPR036890">
    <property type="entry name" value="HATPase_C_sf"/>
</dbReference>
<dbReference type="EMBL" id="ANPE02000273">
    <property type="protein sequence ID" value="EMY32439.1"/>
    <property type="molecule type" value="Genomic_DNA"/>
</dbReference>
<evidence type="ECO:0000256" key="5">
    <source>
        <dbReference type="ARBA" id="ARBA00012438"/>
    </source>
</evidence>
<dbReference type="InterPro" id="IPR003594">
    <property type="entry name" value="HATPase_dom"/>
</dbReference>
<keyword evidence="11 22" id="KW-0812">Transmembrane</keyword>
<dbReference type="PROSITE" id="PS50109">
    <property type="entry name" value="HIS_KIN"/>
    <property type="match status" value="1"/>
</dbReference>
<keyword evidence="16" id="KW-0902">Two-component regulatory system</keyword>
<evidence type="ECO:0000256" key="18">
    <source>
        <dbReference type="ARBA" id="ARBA00023136"/>
    </source>
</evidence>
<dbReference type="PANTHER" id="PTHR24421:SF37">
    <property type="entry name" value="SENSOR HISTIDINE KINASE NARS"/>
    <property type="match status" value="1"/>
</dbReference>
<evidence type="ECO:0000313" key="24">
    <source>
        <dbReference type="EMBL" id="EMY32439.1"/>
    </source>
</evidence>
<dbReference type="GO" id="GO:0005737">
    <property type="term" value="C:cytoplasm"/>
    <property type="evidence" value="ECO:0007669"/>
    <property type="project" value="UniProtKB-SubCell"/>
</dbReference>
<keyword evidence="18 22" id="KW-0472">Membrane</keyword>
<keyword evidence="17" id="KW-0411">Iron-sulfur</keyword>
<comment type="subcellular location">
    <subcellularLocation>
        <location evidence="4">Cell membrane</location>
        <topology evidence="4">Multi-pass membrane protein</topology>
    </subcellularLocation>
    <subcellularLocation>
        <location evidence="3">Cytoplasm</location>
    </subcellularLocation>
</comment>
<evidence type="ECO:0000256" key="9">
    <source>
        <dbReference type="ARBA" id="ARBA00022490"/>
    </source>
</evidence>
<name>N1UXF1_9MICC</name>
<dbReference type="RefSeq" id="WP_005274276.1">
    <property type="nucleotide sequence ID" value="NZ_ANPE02000273.1"/>
</dbReference>
<feature type="compositionally biased region" description="Basic and acidic residues" evidence="21">
    <location>
        <begin position="7"/>
        <end position="24"/>
    </location>
</feature>
<dbReference type="SUPFAM" id="SSF55874">
    <property type="entry name" value="ATPase domain of HSP90 chaperone/DNA topoisomerase II/histidine kinase"/>
    <property type="match status" value="1"/>
</dbReference>
<evidence type="ECO:0000256" key="2">
    <source>
        <dbReference type="ARBA" id="ARBA00001966"/>
    </source>
</evidence>
<dbReference type="AlphaFoldDB" id="N1UXF1"/>
<feature type="region of interest" description="Disordered" evidence="21">
    <location>
        <begin position="1"/>
        <end position="24"/>
    </location>
</feature>
<dbReference type="InterPro" id="IPR005467">
    <property type="entry name" value="His_kinase_dom"/>
</dbReference>
<evidence type="ECO:0000256" key="8">
    <source>
        <dbReference type="ARBA" id="ARBA00022485"/>
    </source>
</evidence>
<evidence type="ECO:0000313" key="25">
    <source>
        <dbReference type="Proteomes" id="UP000010729"/>
    </source>
</evidence>
<protein>
    <recommendedName>
        <fullName evidence="6">Oxygen sensor histidine kinase NreB</fullName>
        <ecNumber evidence="5">2.7.13.3</ecNumber>
    </recommendedName>
    <alternativeName>
        <fullName evidence="20">Nitrogen regulation protein B</fullName>
    </alternativeName>
</protein>
<keyword evidence="9" id="KW-0963">Cytoplasm</keyword>
<evidence type="ECO:0000256" key="21">
    <source>
        <dbReference type="SAM" id="MobiDB-lite"/>
    </source>
</evidence>
<evidence type="ECO:0000256" key="15">
    <source>
        <dbReference type="ARBA" id="ARBA00023004"/>
    </source>
</evidence>
<dbReference type="GO" id="GO:0046983">
    <property type="term" value="F:protein dimerization activity"/>
    <property type="evidence" value="ECO:0007669"/>
    <property type="project" value="InterPro"/>
</dbReference>
<keyword evidence="25" id="KW-1185">Reference proteome</keyword>
<evidence type="ECO:0000256" key="7">
    <source>
        <dbReference type="ARBA" id="ARBA00022475"/>
    </source>
</evidence>
<dbReference type="GO" id="GO:0000155">
    <property type="term" value="F:phosphorelay sensor kinase activity"/>
    <property type="evidence" value="ECO:0007669"/>
    <property type="project" value="InterPro"/>
</dbReference>
<accession>N1UXF1</accession>
<organism evidence="24 25">
    <name type="scientific">Arthrobacter crystallopoietes BAB-32</name>
    <dbReference type="NCBI Taxonomy" id="1246476"/>
    <lineage>
        <taxon>Bacteria</taxon>
        <taxon>Bacillati</taxon>
        <taxon>Actinomycetota</taxon>
        <taxon>Actinomycetes</taxon>
        <taxon>Micrococcales</taxon>
        <taxon>Micrococcaceae</taxon>
        <taxon>Crystallibacter</taxon>
    </lineage>
</organism>
<evidence type="ECO:0000256" key="12">
    <source>
        <dbReference type="ARBA" id="ARBA00022723"/>
    </source>
</evidence>
<comment type="catalytic activity">
    <reaction evidence="1">
        <text>ATP + protein L-histidine = ADP + protein N-phospho-L-histidine.</text>
        <dbReference type="EC" id="2.7.13.3"/>
    </reaction>
</comment>
<reference evidence="24 25" key="1">
    <citation type="journal article" date="2013" name="Genome Announc.">
        <title>Draft Genome Sequence of Arthrobacter crystallopoietes Strain BAB-32, Revealing Genes for Bioremediation.</title>
        <authorList>
            <person name="Joshi M.N."/>
            <person name="Pandit A.S."/>
            <person name="Sharma A."/>
            <person name="Pandya R.V."/>
            <person name="Desai S.M."/>
            <person name="Saxena A.K."/>
            <person name="Bagatharia S.B."/>
        </authorList>
    </citation>
    <scope>NUCLEOTIDE SEQUENCE [LARGE SCALE GENOMIC DNA]</scope>
    <source>
        <strain evidence="24 25">BAB-32</strain>
    </source>
</reference>
<comment type="function">
    <text evidence="19">Member of the two-component regulatory system NreB/NreC involved in the control of dissimilatory nitrate/nitrite reduction in response to oxygen. NreB functions as a direct oxygen sensor histidine kinase which is autophosphorylated, in the absence of oxygen, probably at the conserved histidine residue, and transfers its phosphate group probably to a conserved aspartate residue of NreC. NreB/NreC activates the expression of the nitrate (narGHJI) and nitrite (nir) reductase operons, as well as the putative nitrate transporter gene narT.</text>
</comment>
<dbReference type="Gene3D" id="1.20.5.1930">
    <property type="match status" value="1"/>
</dbReference>
<dbReference type="GO" id="GO:0046872">
    <property type="term" value="F:metal ion binding"/>
    <property type="evidence" value="ECO:0007669"/>
    <property type="project" value="UniProtKB-KW"/>
</dbReference>
<dbReference type="SMART" id="SM00387">
    <property type="entry name" value="HATPase_c"/>
    <property type="match status" value="1"/>
</dbReference>
<evidence type="ECO:0000256" key="16">
    <source>
        <dbReference type="ARBA" id="ARBA00023012"/>
    </source>
</evidence>
<dbReference type="Gene3D" id="3.30.565.10">
    <property type="entry name" value="Histidine kinase-like ATPase, C-terminal domain"/>
    <property type="match status" value="1"/>
</dbReference>
<keyword evidence="15" id="KW-0408">Iron</keyword>
<evidence type="ECO:0000256" key="11">
    <source>
        <dbReference type="ARBA" id="ARBA00022692"/>
    </source>
</evidence>
<dbReference type="GO" id="GO:0051539">
    <property type="term" value="F:4 iron, 4 sulfur cluster binding"/>
    <property type="evidence" value="ECO:0007669"/>
    <property type="project" value="UniProtKB-KW"/>
</dbReference>